<dbReference type="SUPFAM" id="SSF51735">
    <property type="entry name" value="NAD(P)-binding Rossmann-fold domains"/>
    <property type="match status" value="1"/>
</dbReference>
<name>A0AAW0CMK7_9AGAR</name>
<evidence type="ECO:0000313" key="6">
    <source>
        <dbReference type="Proteomes" id="UP001362999"/>
    </source>
</evidence>
<sequence length="296" mass="31384">MSAYKSFAVVGGGLVGLPIVSALAAKNASVILLSRPGSSPKTVPPGVPVITVDFQDANAIAKVLQAHNVDVVLSTVATFAVAVQTTLVDASKIAGIKLFVPSEYGLPTEGHSEGPLGHKAEIAKQLKSANIPSTRIYVRCTDHTHHGLLIFRQTGIFTDVLPWLLNIGGKTQLVGQGERKFSLTAVPDIAGFVAHVLTTSPASELEDRVLRLEGERITLNEIAAQFNLKPEYVETITDGEHAQFKEALMRVIEEGKGSTGWDVSRNAEGTGSDAAGGGNALWPGHCWLTAKEVHKL</sequence>
<keyword evidence="6" id="KW-1185">Reference proteome</keyword>
<dbReference type="InterPro" id="IPR008030">
    <property type="entry name" value="NmrA-like"/>
</dbReference>
<dbReference type="Pfam" id="PF05368">
    <property type="entry name" value="NmrA"/>
    <property type="match status" value="1"/>
</dbReference>
<dbReference type="EMBL" id="JAWWNJ010000016">
    <property type="protein sequence ID" value="KAK7039511.1"/>
    <property type="molecule type" value="Genomic_DNA"/>
</dbReference>
<keyword evidence="2" id="KW-0521">NADP</keyword>
<keyword evidence="3" id="KW-0560">Oxidoreductase</keyword>
<gene>
    <name evidence="5" type="ORF">R3P38DRAFT_480773</name>
</gene>
<dbReference type="PANTHER" id="PTHR47706">
    <property type="entry name" value="NMRA-LIKE FAMILY PROTEIN"/>
    <property type="match status" value="1"/>
</dbReference>
<feature type="domain" description="NmrA-like" evidence="4">
    <location>
        <begin position="8"/>
        <end position="227"/>
    </location>
</feature>
<protein>
    <submittedName>
        <fullName evidence="5">NmrA domain-containing protein</fullName>
    </submittedName>
</protein>
<comment type="caution">
    <text evidence="5">The sequence shown here is derived from an EMBL/GenBank/DDBJ whole genome shotgun (WGS) entry which is preliminary data.</text>
</comment>
<dbReference type="AlphaFoldDB" id="A0AAW0CMK7"/>
<comment type="similarity">
    <text evidence="1">Belongs to the NmrA-type oxidoreductase family. Isoflavone reductase subfamily.</text>
</comment>
<dbReference type="InterPro" id="IPR036291">
    <property type="entry name" value="NAD(P)-bd_dom_sf"/>
</dbReference>
<dbReference type="Proteomes" id="UP001362999">
    <property type="component" value="Unassembled WGS sequence"/>
</dbReference>
<dbReference type="InterPro" id="IPR051609">
    <property type="entry name" value="NmrA/Isoflavone_reductase-like"/>
</dbReference>
<evidence type="ECO:0000256" key="1">
    <source>
        <dbReference type="ARBA" id="ARBA00005725"/>
    </source>
</evidence>
<reference evidence="5 6" key="1">
    <citation type="journal article" date="2024" name="J Genomics">
        <title>Draft genome sequencing and assembly of Favolaschia claudopus CIRM-BRFM 2984 isolated from oak limbs.</title>
        <authorList>
            <person name="Navarro D."/>
            <person name="Drula E."/>
            <person name="Chaduli D."/>
            <person name="Cazenave R."/>
            <person name="Ahrendt S."/>
            <person name="Wang J."/>
            <person name="Lipzen A."/>
            <person name="Daum C."/>
            <person name="Barry K."/>
            <person name="Grigoriev I.V."/>
            <person name="Favel A."/>
            <person name="Rosso M.N."/>
            <person name="Martin F."/>
        </authorList>
    </citation>
    <scope>NUCLEOTIDE SEQUENCE [LARGE SCALE GENOMIC DNA]</scope>
    <source>
        <strain evidence="5 6">CIRM-BRFM 2984</strain>
    </source>
</reference>
<dbReference type="PANTHER" id="PTHR47706:SF4">
    <property type="entry name" value="NMRA-LIKE DOMAIN-CONTAINING PROTEIN"/>
    <property type="match status" value="1"/>
</dbReference>
<accession>A0AAW0CMK7</accession>
<evidence type="ECO:0000256" key="2">
    <source>
        <dbReference type="ARBA" id="ARBA00022857"/>
    </source>
</evidence>
<evidence type="ECO:0000313" key="5">
    <source>
        <dbReference type="EMBL" id="KAK7039511.1"/>
    </source>
</evidence>
<evidence type="ECO:0000256" key="3">
    <source>
        <dbReference type="ARBA" id="ARBA00023002"/>
    </source>
</evidence>
<dbReference type="GO" id="GO:0016491">
    <property type="term" value="F:oxidoreductase activity"/>
    <property type="evidence" value="ECO:0007669"/>
    <property type="project" value="UniProtKB-KW"/>
</dbReference>
<proteinExistence type="inferred from homology"/>
<organism evidence="5 6">
    <name type="scientific">Favolaschia claudopus</name>
    <dbReference type="NCBI Taxonomy" id="2862362"/>
    <lineage>
        <taxon>Eukaryota</taxon>
        <taxon>Fungi</taxon>
        <taxon>Dikarya</taxon>
        <taxon>Basidiomycota</taxon>
        <taxon>Agaricomycotina</taxon>
        <taxon>Agaricomycetes</taxon>
        <taxon>Agaricomycetidae</taxon>
        <taxon>Agaricales</taxon>
        <taxon>Marasmiineae</taxon>
        <taxon>Mycenaceae</taxon>
        <taxon>Favolaschia</taxon>
    </lineage>
</organism>
<evidence type="ECO:0000259" key="4">
    <source>
        <dbReference type="Pfam" id="PF05368"/>
    </source>
</evidence>
<dbReference type="Gene3D" id="3.40.50.720">
    <property type="entry name" value="NAD(P)-binding Rossmann-like Domain"/>
    <property type="match status" value="1"/>
</dbReference>